<comment type="caution">
    <text evidence="1">The sequence shown here is derived from an EMBL/GenBank/DDBJ whole genome shotgun (WGS) entry which is preliminary data.</text>
</comment>
<gene>
    <name evidence="1" type="ORF">H4R21_004868</name>
</gene>
<protein>
    <submittedName>
        <fullName evidence="1">Uncharacterized protein</fullName>
    </submittedName>
</protein>
<proteinExistence type="predicted"/>
<name>A0ACC1KW33_9FUNG</name>
<dbReference type="Proteomes" id="UP001140087">
    <property type="component" value="Unassembled WGS sequence"/>
</dbReference>
<keyword evidence="2" id="KW-1185">Reference proteome</keyword>
<reference evidence="1" key="1">
    <citation type="submission" date="2022-07" db="EMBL/GenBank/DDBJ databases">
        <title>Phylogenomic reconstructions and comparative analyses of Kickxellomycotina fungi.</title>
        <authorList>
            <person name="Reynolds N.K."/>
            <person name="Stajich J.E."/>
            <person name="Barry K."/>
            <person name="Grigoriev I.V."/>
            <person name="Crous P."/>
            <person name="Smith M.E."/>
        </authorList>
    </citation>
    <scope>NUCLEOTIDE SEQUENCE</scope>
    <source>
        <strain evidence="1">BCRC 34780</strain>
    </source>
</reference>
<evidence type="ECO:0000313" key="2">
    <source>
        <dbReference type="Proteomes" id="UP001140087"/>
    </source>
</evidence>
<accession>A0ACC1KW33</accession>
<evidence type="ECO:0000313" key="1">
    <source>
        <dbReference type="EMBL" id="KAJ2796038.1"/>
    </source>
</evidence>
<dbReference type="EMBL" id="JANBUN010001987">
    <property type="protein sequence ID" value="KAJ2796038.1"/>
    <property type="molecule type" value="Genomic_DNA"/>
</dbReference>
<organism evidence="1 2">
    <name type="scientific">Coemansia helicoidea</name>
    <dbReference type="NCBI Taxonomy" id="1286919"/>
    <lineage>
        <taxon>Eukaryota</taxon>
        <taxon>Fungi</taxon>
        <taxon>Fungi incertae sedis</taxon>
        <taxon>Zoopagomycota</taxon>
        <taxon>Kickxellomycotina</taxon>
        <taxon>Kickxellomycetes</taxon>
        <taxon>Kickxellales</taxon>
        <taxon>Kickxellaceae</taxon>
        <taxon>Coemansia</taxon>
    </lineage>
</organism>
<sequence>MHISSLPEDIHICILKAAGHAYIYEDRRWAHSLSLLAVCRAWRRLGRPLFYGGLYIHLSDAGKLLTNADLVAAVGACGLVRYMDIAAYGADRPLCGLDRILGTLEDTAPAWPGVRKVVLDIWHPHDVRAGHSSDDEAALACQTACRLTRLIPNVRKLILDGQSLPGVSALHSQLASTYAGQLQMLESSLAMCLPTNPEFANLTVLSIDFGSSSGFCIPQVAPSALVSLSLTGIHSYDIWDSFGSSPEVVFSSLTHLRISYGFGVFDPATRTRPCSTKLCFPRLKCLAICNVYSYCPVIAHGAFPQRLDLLDTECSTSILGLLGKIRFQSLRKAVIAVVCDDTDILRALQDTSRLTAAAAGNATAKISVISGQMDAHDVDIDWSGATALRTLASTSLSAMLAILARAPALCELMVHDLALDDREAHVAASALEDLERNPPPCLPSKVTHLLVGYRSYMYSVDAAVAAVKYLLLCMPSLKKLTTFHIPFAPIAAFISAHKTRFPHLAGVELVFNDLRDDHHPIQ</sequence>